<dbReference type="InterPro" id="IPR002022">
    <property type="entry name" value="Pec_lyase"/>
</dbReference>
<dbReference type="Pfam" id="PF00544">
    <property type="entry name" value="Pectate_lyase_4"/>
    <property type="match status" value="1"/>
</dbReference>
<dbReference type="InterPro" id="IPR011050">
    <property type="entry name" value="Pectin_lyase_fold/virulence"/>
</dbReference>
<dbReference type="InterPro" id="IPR045032">
    <property type="entry name" value="PEL"/>
</dbReference>
<evidence type="ECO:0000256" key="1">
    <source>
        <dbReference type="ARBA" id="ARBA00010980"/>
    </source>
</evidence>
<dbReference type="AlphaFoldDB" id="A0AAD5WUE1"/>
<evidence type="ECO:0000256" key="2">
    <source>
        <dbReference type="ARBA" id="ARBA00022729"/>
    </source>
</evidence>
<dbReference type="PANTHER" id="PTHR31683">
    <property type="entry name" value="PECTATE LYASE 18-RELATED"/>
    <property type="match status" value="1"/>
</dbReference>
<dbReference type="GO" id="GO:0030570">
    <property type="term" value="F:pectate lyase activity"/>
    <property type="evidence" value="ECO:0007669"/>
    <property type="project" value="InterPro"/>
</dbReference>
<evidence type="ECO:0000313" key="8">
    <source>
        <dbReference type="EMBL" id="KAJ2902957.1"/>
    </source>
</evidence>
<evidence type="ECO:0000259" key="7">
    <source>
        <dbReference type="SMART" id="SM00656"/>
    </source>
</evidence>
<feature type="domain" description="Pectate lyase" evidence="7">
    <location>
        <begin position="136"/>
        <end position="348"/>
    </location>
</feature>
<keyword evidence="4" id="KW-0624">Polysaccharide degradation</keyword>
<feature type="region of interest" description="Disordered" evidence="5">
    <location>
        <begin position="84"/>
        <end position="116"/>
    </location>
</feature>
<proteinExistence type="inferred from homology"/>
<dbReference type="InterPro" id="IPR012334">
    <property type="entry name" value="Pectin_lyas_fold"/>
</dbReference>
<gene>
    <name evidence="8" type="ORF">MKZ38_010609</name>
</gene>
<name>A0AAD5WUE1_9PEZI</name>
<reference evidence="8" key="1">
    <citation type="submission" date="2022-07" db="EMBL/GenBank/DDBJ databases">
        <title>Draft genome sequence of Zalerion maritima ATCC 34329, a (micro)plastics degrading marine fungus.</title>
        <authorList>
            <person name="Paco A."/>
            <person name="Goncalves M.F.M."/>
            <person name="Rocha-Santos T.A.P."/>
            <person name="Alves A."/>
        </authorList>
    </citation>
    <scope>NUCLEOTIDE SEQUENCE</scope>
    <source>
        <strain evidence="8">ATCC 34329</strain>
    </source>
</reference>
<dbReference type="PANTHER" id="PTHR31683:SF18">
    <property type="entry name" value="PECTATE LYASE 21-RELATED"/>
    <property type="match status" value="1"/>
</dbReference>
<comment type="subcellular location">
    <subcellularLocation>
        <location evidence="4">Secreted</location>
    </subcellularLocation>
</comment>
<protein>
    <recommendedName>
        <fullName evidence="7">Pectate lyase domain-containing protein</fullName>
    </recommendedName>
</protein>
<keyword evidence="4" id="KW-0964">Secreted</keyword>
<evidence type="ECO:0000256" key="4">
    <source>
        <dbReference type="RuleBase" id="RU361173"/>
    </source>
</evidence>
<keyword evidence="4" id="KW-0119">Carbohydrate metabolism</keyword>
<evidence type="ECO:0000256" key="6">
    <source>
        <dbReference type="SAM" id="SignalP"/>
    </source>
</evidence>
<sequence>MISRAALLALVPVVLACANPDTNSCASYIASNAATASPFCATFTQSVVTATADLPAWASNCSSKPSHISKECSCYYTGGAGETTSTTAPTTTSAGTTLTTSTTSSATSATASSGGDCGAASVDELVGYASGTTGGGSGSGTTVTSCSGLESAIEGGGVIYISGVLDGCDVLDLESDTSVIGVGSSSGMINGGFRIKKASNVIIRNLVMSYPPEGDDLISLTEATNVWIDHCDLSTAGLTGSKDTYDGLLDITHASDYVTVSWNKFHDHWKGSLVGHSDNNGDEDTGHLRVTYHHNHFTNVNSRLPSIRFGTLHTYSSCFEDNPTSGINVRMGANALVESSYFSSTDKAIITDLDSDEDGYAREENNVFVDSPIEITQDTNYSPPYSYTTDPASCICDWVKSNAGTGIVS</sequence>
<evidence type="ECO:0000256" key="3">
    <source>
        <dbReference type="ARBA" id="ARBA00023239"/>
    </source>
</evidence>
<organism evidence="8 9">
    <name type="scientific">Zalerion maritima</name>
    <dbReference type="NCBI Taxonomy" id="339359"/>
    <lineage>
        <taxon>Eukaryota</taxon>
        <taxon>Fungi</taxon>
        <taxon>Dikarya</taxon>
        <taxon>Ascomycota</taxon>
        <taxon>Pezizomycotina</taxon>
        <taxon>Sordariomycetes</taxon>
        <taxon>Lulworthiomycetidae</taxon>
        <taxon>Lulworthiales</taxon>
        <taxon>Lulworthiaceae</taxon>
        <taxon>Zalerion</taxon>
    </lineage>
</organism>
<feature type="signal peptide" evidence="6">
    <location>
        <begin position="1"/>
        <end position="16"/>
    </location>
</feature>
<feature type="chain" id="PRO_5042253570" description="Pectate lyase domain-containing protein" evidence="6">
    <location>
        <begin position="17"/>
        <end position="409"/>
    </location>
</feature>
<keyword evidence="9" id="KW-1185">Reference proteome</keyword>
<dbReference type="GO" id="GO:0005576">
    <property type="term" value="C:extracellular region"/>
    <property type="evidence" value="ECO:0007669"/>
    <property type="project" value="UniProtKB-SubCell"/>
</dbReference>
<comment type="similarity">
    <text evidence="1 4">Belongs to the polysaccharide lyase 1 family.</text>
</comment>
<keyword evidence="2 6" id="KW-0732">Signal</keyword>
<evidence type="ECO:0000256" key="5">
    <source>
        <dbReference type="SAM" id="MobiDB-lite"/>
    </source>
</evidence>
<dbReference type="Gene3D" id="2.160.20.10">
    <property type="entry name" value="Single-stranded right-handed beta-helix, Pectin lyase-like"/>
    <property type="match status" value="1"/>
</dbReference>
<dbReference type="Proteomes" id="UP001201980">
    <property type="component" value="Unassembled WGS sequence"/>
</dbReference>
<dbReference type="PROSITE" id="PS51257">
    <property type="entry name" value="PROKAR_LIPOPROTEIN"/>
    <property type="match status" value="1"/>
</dbReference>
<dbReference type="SMART" id="SM00656">
    <property type="entry name" value="Amb_all"/>
    <property type="match status" value="1"/>
</dbReference>
<dbReference type="GO" id="GO:0000272">
    <property type="term" value="P:polysaccharide catabolic process"/>
    <property type="evidence" value="ECO:0007669"/>
    <property type="project" value="UniProtKB-KW"/>
</dbReference>
<dbReference type="EMBL" id="JAKWBI020000095">
    <property type="protein sequence ID" value="KAJ2902957.1"/>
    <property type="molecule type" value="Genomic_DNA"/>
</dbReference>
<dbReference type="SUPFAM" id="SSF51126">
    <property type="entry name" value="Pectin lyase-like"/>
    <property type="match status" value="1"/>
</dbReference>
<evidence type="ECO:0000313" key="9">
    <source>
        <dbReference type="Proteomes" id="UP001201980"/>
    </source>
</evidence>
<accession>A0AAD5WUE1</accession>
<comment type="caution">
    <text evidence="8">The sequence shown here is derived from an EMBL/GenBank/DDBJ whole genome shotgun (WGS) entry which is preliminary data.</text>
</comment>
<keyword evidence="3 4" id="KW-0456">Lyase</keyword>